<protein>
    <recommendedName>
        <fullName evidence="1">DUF4384 domain-containing protein</fullName>
    </recommendedName>
</protein>
<gene>
    <name evidence="2" type="ORF">CH341_24535</name>
</gene>
<accession>A0A327KQ09</accession>
<keyword evidence="3" id="KW-1185">Reference proteome</keyword>
<sequence length="233" mass="24307">TVAPAPAVTPATAAGLPELQRLPCAKVTMRRDGGGAVLSGFVASVEDLDTVRRAAAARPGTVVGDVLVAPWPQCEAMQTLDDALAAGDRPTVALGGSGMLRDGDALRIAVRTPSRPRYLYVSYVQVDGSLVHLAQPRGSAPEPAEAGRTLVFGDGSDGRARATVSAPFGREMIIAISSATPLFPRELPTRQTEREYLSALRRALVYQPSAAASGGPPQRDVAATVLSLQTRAR</sequence>
<dbReference type="OrthoDB" id="1491023at2"/>
<dbReference type="RefSeq" id="WP_146604611.1">
    <property type="nucleotide sequence ID" value="NZ_NPEX01000251.1"/>
</dbReference>
<name>A0A327KQ09_9BRAD</name>
<proteinExistence type="predicted"/>
<dbReference type="Proteomes" id="UP000249130">
    <property type="component" value="Unassembled WGS sequence"/>
</dbReference>
<organism evidence="2 3">
    <name type="scientific">Rhodoplanes roseus</name>
    <dbReference type="NCBI Taxonomy" id="29409"/>
    <lineage>
        <taxon>Bacteria</taxon>
        <taxon>Pseudomonadati</taxon>
        <taxon>Pseudomonadota</taxon>
        <taxon>Alphaproteobacteria</taxon>
        <taxon>Hyphomicrobiales</taxon>
        <taxon>Nitrobacteraceae</taxon>
        <taxon>Rhodoplanes</taxon>
    </lineage>
</organism>
<evidence type="ECO:0000259" key="1">
    <source>
        <dbReference type="Pfam" id="PF14326"/>
    </source>
</evidence>
<dbReference type="InterPro" id="IPR025493">
    <property type="entry name" value="DUF4384"/>
</dbReference>
<dbReference type="AlphaFoldDB" id="A0A327KQ09"/>
<evidence type="ECO:0000313" key="3">
    <source>
        <dbReference type="Proteomes" id="UP000249130"/>
    </source>
</evidence>
<feature type="non-terminal residue" evidence="2">
    <location>
        <position position="1"/>
    </location>
</feature>
<reference evidence="2 3" key="1">
    <citation type="submission" date="2017-07" db="EMBL/GenBank/DDBJ databases">
        <title>Draft Genome Sequences of Select Purple Nonsulfur Bacteria.</title>
        <authorList>
            <person name="Lasarre B."/>
            <person name="Mckinlay J.B."/>
        </authorList>
    </citation>
    <scope>NUCLEOTIDE SEQUENCE [LARGE SCALE GENOMIC DNA]</scope>
    <source>
        <strain evidence="2 3">DSM 5909</strain>
    </source>
</reference>
<dbReference type="EMBL" id="NPEX01000251">
    <property type="protein sequence ID" value="RAI40064.1"/>
    <property type="molecule type" value="Genomic_DNA"/>
</dbReference>
<evidence type="ECO:0000313" key="2">
    <source>
        <dbReference type="EMBL" id="RAI40064.1"/>
    </source>
</evidence>
<feature type="domain" description="DUF4384" evidence="1">
    <location>
        <begin position="100"/>
        <end position="181"/>
    </location>
</feature>
<comment type="caution">
    <text evidence="2">The sequence shown here is derived from an EMBL/GenBank/DDBJ whole genome shotgun (WGS) entry which is preliminary data.</text>
</comment>
<dbReference type="Pfam" id="PF14326">
    <property type="entry name" value="DUF4384"/>
    <property type="match status" value="1"/>
</dbReference>